<name>A0ABW3ZUP9_9BACI</name>
<accession>A0ABW3ZUP9</accession>
<dbReference type="Proteomes" id="UP001597178">
    <property type="component" value="Unassembled WGS sequence"/>
</dbReference>
<sequence length="85" mass="10127">MITIDTSLHYLRESLVNYENHDMMKQIAEKLAKNDYQHEEEFVQDLDQEEIAYLDSVVEKELNYARNAGDDVRAKQLKDVYELLF</sequence>
<dbReference type="InterPro" id="IPR020255">
    <property type="entry name" value="CsgA"/>
</dbReference>
<keyword evidence="2" id="KW-1185">Reference proteome</keyword>
<evidence type="ECO:0000313" key="2">
    <source>
        <dbReference type="Proteomes" id="UP001597178"/>
    </source>
</evidence>
<reference evidence="2" key="1">
    <citation type="journal article" date="2019" name="Int. J. Syst. Evol. Microbiol.">
        <title>The Global Catalogue of Microorganisms (GCM) 10K type strain sequencing project: providing services to taxonomists for standard genome sequencing and annotation.</title>
        <authorList>
            <consortium name="The Broad Institute Genomics Platform"/>
            <consortium name="The Broad Institute Genome Sequencing Center for Infectious Disease"/>
            <person name="Wu L."/>
            <person name="Ma J."/>
        </authorList>
    </citation>
    <scope>NUCLEOTIDE SEQUENCE [LARGE SCALE GENOMIC DNA]</scope>
    <source>
        <strain evidence="2">CCUG 54822</strain>
    </source>
</reference>
<comment type="caution">
    <text evidence="1">The sequence shown here is derived from an EMBL/GenBank/DDBJ whole genome shotgun (WGS) entry which is preliminary data.</text>
</comment>
<organism evidence="1 2">
    <name type="scientific">Lentibacillus salinarum</name>
    <dbReference type="NCBI Taxonomy" id="446820"/>
    <lineage>
        <taxon>Bacteria</taxon>
        <taxon>Bacillati</taxon>
        <taxon>Bacillota</taxon>
        <taxon>Bacilli</taxon>
        <taxon>Bacillales</taxon>
        <taxon>Bacillaceae</taxon>
        <taxon>Lentibacillus</taxon>
    </lineage>
</organism>
<dbReference type="RefSeq" id="WP_382399835.1">
    <property type="nucleotide sequence ID" value="NZ_JBHTNH010000019.1"/>
</dbReference>
<proteinExistence type="predicted"/>
<dbReference type="EMBL" id="JBHTNH010000019">
    <property type="protein sequence ID" value="MFD1361868.1"/>
    <property type="molecule type" value="Genomic_DNA"/>
</dbReference>
<dbReference type="Pfam" id="PF17334">
    <property type="entry name" value="CsgA"/>
    <property type="match status" value="1"/>
</dbReference>
<gene>
    <name evidence="1" type="ORF">ACFQ4A_09400</name>
</gene>
<evidence type="ECO:0000313" key="1">
    <source>
        <dbReference type="EMBL" id="MFD1361868.1"/>
    </source>
</evidence>
<protein>
    <submittedName>
        <fullName evidence="1">Sporulation protein</fullName>
    </submittedName>
</protein>